<evidence type="ECO:0000256" key="2">
    <source>
        <dbReference type="SAM" id="Coils"/>
    </source>
</evidence>
<feature type="transmembrane region" description="Helical" evidence="3">
    <location>
        <begin position="7"/>
        <end position="27"/>
    </location>
</feature>
<dbReference type="Gene3D" id="2.40.30.170">
    <property type="match status" value="1"/>
</dbReference>
<evidence type="ECO:0000256" key="1">
    <source>
        <dbReference type="ARBA" id="ARBA00009477"/>
    </source>
</evidence>
<evidence type="ECO:0000313" key="5">
    <source>
        <dbReference type="EMBL" id="MBM0106806.1"/>
    </source>
</evidence>
<dbReference type="Gene3D" id="2.40.50.100">
    <property type="match status" value="1"/>
</dbReference>
<keyword evidence="3" id="KW-0472">Membrane</keyword>
<dbReference type="RefSeq" id="WP_203168921.1">
    <property type="nucleotide sequence ID" value="NZ_JAEVLS010000004.1"/>
</dbReference>
<dbReference type="InterPro" id="IPR058625">
    <property type="entry name" value="MdtA-like_BSH"/>
</dbReference>
<organism evidence="5 6">
    <name type="scientific">Steroidobacter gossypii</name>
    <dbReference type="NCBI Taxonomy" id="2805490"/>
    <lineage>
        <taxon>Bacteria</taxon>
        <taxon>Pseudomonadati</taxon>
        <taxon>Pseudomonadota</taxon>
        <taxon>Gammaproteobacteria</taxon>
        <taxon>Steroidobacterales</taxon>
        <taxon>Steroidobacteraceae</taxon>
        <taxon>Steroidobacter</taxon>
    </lineage>
</organism>
<comment type="similarity">
    <text evidence="1">Belongs to the membrane fusion protein (MFP) (TC 8.A.1) family.</text>
</comment>
<protein>
    <submittedName>
        <fullName evidence="5">HlyD family secretion protein</fullName>
    </submittedName>
</protein>
<comment type="caution">
    <text evidence="5">The sequence shown here is derived from an EMBL/GenBank/DDBJ whole genome shotgun (WGS) entry which is preliminary data.</text>
</comment>
<reference evidence="5 6" key="1">
    <citation type="journal article" date="2021" name="Int. J. Syst. Evol. Microbiol.">
        <title>Steroidobacter gossypii sp. nov., isolated from soil of cotton cropping field.</title>
        <authorList>
            <person name="Huang R."/>
            <person name="Yang S."/>
            <person name="Zhen C."/>
            <person name="Liu W."/>
        </authorList>
    </citation>
    <scope>NUCLEOTIDE SEQUENCE [LARGE SCALE GENOMIC DNA]</scope>
    <source>
        <strain evidence="5 6">S1-65</strain>
    </source>
</reference>
<dbReference type="Gene3D" id="1.10.287.470">
    <property type="entry name" value="Helix hairpin bin"/>
    <property type="match status" value="2"/>
</dbReference>
<feature type="coiled-coil region" evidence="2">
    <location>
        <begin position="113"/>
        <end position="140"/>
    </location>
</feature>
<dbReference type="Proteomes" id="UP000661077">
    <property type="component" value="Unassembled WGS sequence"/>
</dbReference>
<evidence type="ECO:0000313" key="6">
    <source>
        <dbReference type="Proteomes" id="UP000661077"/>
    </source>
</evidence>
<name>A0ABS1X0R7_9GAMM</name>
<evidence type="ECO:0000256" key="3">
    <source>
        <dbReference type="SAM" id="Phobius"/>
    </source>
</evidence>
<evidence type="ECO:0000259" key="4">
    <source>
        <dbReference type="Pfam" id="PF25917"/>
    </source>
</evidence>
<dbReference type="PANTHER" id="PTHR30386:SF24">
    <property type="entry name" value="MULTIDRUG RESISTANCE EFFLUX PUMP"/>
    <property type="match status" value="1"/>
</dbReference>
<feature type="domain" description="Multidrug resistance protein MdtA-like barrel-sandwich hybrid" evidence="4">
    <location>
        <begin position="48"/>
        <end position="238"/>
    </location>
</feature>
<dbReference type="Pfam" id="PF25917">
    <property type="entry name" value="BSH_RND"/>
    <property type="match status" value="1"/>
</dbReference>
<keyword evidence="3" id="KW-0812">Transmembrane</keyword>
<proteinExistence type="inferred from homology"/>
<keyword evidence="2" id="KW-0175">Coiled coil</keyword>
<dbReference type="PANTHER" id="PTHR30386">
    <property type="entry name" value="MEMBRANE FUSION SUBUNIT OF EMRAB-TOLC MULTIDRUG EFFLUX PUMP"/>
    <property type="match status" value="1"/>
</dbReference>
<dbReference type="EMBL" id="JAEVLS010000004">
    <property type="protein sequence ID" value="MBM0106806.1"/>
    <property type="molecule type" value="Genomic_DNA"/>
</dbReference>
<keyword evidence="6" id="KW-1185">Reference proteome</keyword>
<sequence>MTVKRLTTAGGVVIGAALVIFFGYALWHGVTPFEQTDNAYIKGDLTFVSTKVPGYVSEVLTENNQRVEPGQVLARIDPRDFEAARRDAEASVAQQRAALIQIDAQERLQQSQIRVADAAVASASAQLRRAEEEFVRASALVEEGGVSRSIYDAAAAEHVRARAAVDQATAQAKFARNQLDVIAAQREPVWAAMHGAEAKLFRARNDLEATTIRAPREGLIAGRNVRVGEFVIASARLMAVAPTQDLWVEAHLRETQISRVRPGDRVRIEVDAVRDLAYCGSVESVSGASGSEFALLPPDNATGNFTKIVRRFTVRILLDPAQPGLERLAGGMSAQPMIAIGSHADGRAHRGVLGWFSGAFGCELPKSDLAEEAADEDTVS</sequence>
<keyword evidence="3" id="KW-1133">Transmembrane helix</keyword>
<accession>A0ABS1X0R7</accession>
<dbReference type="InterPro" id="IPR050739">
    <property type="entry name" value="MFP"/>
</dbReference>
<dbReference type="SUPFAM" id="SSF111369">
    <property type="entry name" value="HlyD-like secretion proteins"/>
    <property type="match status" value="3"/>
</dbReference>
<gene>
    <name evidence="5" type="ORF">JM946_18895</name>
</gene>